<dbReference type="SUPFAM" id="SSF52425">
    <property type="entry name" value="Cryptochrome/photolyase, N-terminal domain"/>
    <property type="match status" value="1"/>
</dbReference>
<evidence type="ECO:0000256" key="4">
    <source>
        <dbReference type="ARBA" id="ARBA00022827"/>
    </source>
</evidence>
<organism evidence="8 9">
    <name type="scientific">Maritalea porphyrae</name>
    <dbReference type="NCBI Taxonomy" id="880732"/>
    <lineage>
        <taxon>Bacteria</taxon>
        <taxon>Pseudomonadati</taxon>
        <taxon>Pseudomonadota</taxon>
        <taxon>Alphaproteobacteria</taxon>
        <taxon>Hyphomicrobiales</taxon>
        <taxon>Devosiaceae</taxon>
        <taxon>Maritalea</taxon>
    </lineage>
</organism>
<dbReference type="PROSITE" id="PS51645">
    <property type="entry name" value="PHR_CRY_ALPHA_BETA"/>
    <property type="match status" value="1"/>
</dbReference>
<gene>
    <name evidence="8" type="primary">phrB</name>
    <name evidence="8" type="ORF">GCM10007879_09430</name>
</gene>
<dbReference type="InterPro" id="IPR005101">
    <property type="entry name" value="Cryptochr/Photolyase_FAD-bd"/>
</dbReference>
<name>A0ABQ5UQH1_9HYPH</name>
<dbReference type="Gene3D" id="1.25.40.80">
    <property type="match status" value="1"/>
</dbReference>
<evidence type="ECO:0000256" key="1">
    <source>
        <dbReference type="ARBA" id="ARBA00001932"/>
    </source>
</evidence>
<reference evidence="8" key="1">
    <citation type="journal article" date="2014" name="Int. J. Syst. Evol. Microbiol.">
        <title>Complete genome of a new Firmicutes species belonging to the dominant human colonic microbiota ('Ruminococcus bicirculans') reveals two chromosomes and a selective capacity to utilize plant glucans.</title>
        <authorList>
            <consortium name="NISC Comparative Sequencing Program"/>
            <person name="Wegmann U."/>
            <person name="Louis P."/>
            <person name="Goesmann A."/>
            <person name="Henrissat B."/>
            <person name="Duncan S.H."/>
            <person name="Flint H.J."/>
        </authorList>
    </citation>
    <scope>NUCLEOTIDE SEQUENCE</scope>
    <source>
        <strain evidence="8">NBRC 107169</strain>
    </source>
</reference>
<dbReference type="Proteomes" id="UP001161405">
    <property type="component" value="Unassembled WGS sequence"/>
</dbReference>
<dbReference type="InterPro" id="IPR018394">
    <property type="entry name" value="DNA_photolyase_1_CS_C"/>
</dbReference>
<comment type="similarity">
    <text evidence="6">Belongs to the DNA photolyase family.</text>
</comment>
<dbReference type="PANTHER" id="PTHR11455:SF9">
    <property type="entry name" value="CRYPTOCHROME CIRCADIAN CLOCK 5 ISOFORM X1"/>
    <property type="match status" value="1"/>
</dbReference>
<dbReference type="PRINTS" id="PR00147">
    <property type="entry name" value="DNAPHOTLYASE"/>
</dbReference>
<dbReference type="InterPro" id="IPR036134">
    <property type="entry name" value="Crypto/Photolyase_FAD-like_sf"/>
</dbReference>
<evidence type="ECO:0000256" key="6">
    <source>
        <dbReference type="RuleBase" id="RU004182"/>
    </source>
</evidence>
<dbReference type="InterPro" id="IPR014729">
    <property type="entry name" value="Rossmann-like_a/b/a_fold"/>
</dbReference>
<dbReference type="Gene3D" id="3.40.50.620">
    <property type="entry name" value="HUPs"/>
    <property type="match status" value="1"/>
</dbReference>
<reference evidence="8" key="2">
    <citation type="submission" date="2023-01" db="EMBL/GenBank/DDBJ databases">
        <title>Draft genome sequence of Maritalea porphyrae strain NBRC 107169.</title>
        <authorList>
            <person name="Sun Q."/>
            <person name="Mori K."/>
        </authorList>
    </citation>
    <scope>NUCLEOTIDE SEQUENCE</scope>
    <source>
        <strain evidence="8">NBRC 107169</strain>
    </source>
</reference>
<dbReference type="Gene3D" id="1.10.579.10">
    <property type="entry name" value="DNA Cyclobutane Dipyrimidine Photolyase, subunit A, domain 3"/>
    <property type="match status" value="1"/>
</dbReference>
<evidence type="ECO:0000313" key="8">
    <source>
        <dbReference type="EMBL" id="GLQ16694.1"/>
    </source>
</evidence>
<evidence type="ECO:0000259" key="7">
    <source>
        <dbReference type="PROSITE" id="PS51645"/>
    </source>
</evidence>
<keyword evidence="3 6" id="KW-0285">Flavoprotein</keyword>
<comment type="caution">
    <text evidence="8">The sequence shown here is derived from an EMBL/GenBank/DDBJ whole genome shotgun (WGS) entry which is preliminary data.</text>
</comment>
<feature type="domain" description="Photolyase/cryptochrome alpha/beta" evidence="7">
    <location>
        <begin position="3"/>
        <end position="128"/>
    </location>
</feature>
<dbReference type="PROSITE" id="PS00691">
    <property type="entry name" value="DNA_PHOTOLYASES_1_2"/>
    <property type="match status" value="1"/>
</dbReference>
<dbReference type="InterPro" id="IPR036155">
    <property type="entry name" value="Crypto/Photolyase_N_sf"/>
</dbReference>
<accession>A0ABQ5UQH1</accession>
<dbReference type="SUPFAM" id="SSF48173">
    <property type="entry name" value="Cryptochrome/photolyase FAD-binding domain"/>
    <property type="match status" value="1"/>
</dbReference>
<comment type="cofactor">
    <cofactor evidence="1">
        <name>(6R)-5,10-methylene-5,6,7,8-tetrahydrofolate</name>
        <dbReference type="ChEBI" id="CHEBI:15636"/>
    </cofactor>
</comment>
<dbReference type="Pfam" id="PF03441">
    <property type="entry name" value="FAD_binding_7"/>
    <property type="match status" value="1"/>
</dbReference>
<evidence type="ECO:0000256" key="2">
    <source>
        <dbReference type="ARBA" id="ARBA00001974"/>
    </source>
</evidence>
<comment type="cofactor">
    <cofactor evidence="2">
        <name>FAD</name>
        <dbReference type="ChEBI" id="CHEBI:57692"/>
    </cofactor>
</comment>
<dbReference type="RefSeq" id="WP_284362394.1">
    <property type="nucleotide sequence ID" value="NZ_BSNI01000002.1"/>
</dbReference>
<dbReference type="Pfam" id="PF00875">
    <property type="entry name" value="DNA_photolyase"/>
    <property type="match status" value="1"/>
</dbReference>
<keyword evidence="4 6" id="KW-0274">FAD</keyword>
<proteinExistence type="inferred from homology"/>
<dbReference type="EMBL" id="BSNI01000002">
    <property type="protein sequence ID" value="GLQ16694.1"/>
    <property type="molecule type" value="Genomic_DNA"/>
</dbReference>
<keyword evidence="5 6" id="KW-0157">Chromophore</keyword>
<dbReference type="PROSITE" id="PS00394">
    <property type="entry name" value="DNA_PHOTOLYASES_1_1"/>
    <property type="match status" value="1"/>
</dbReference>
<evidence type="ECO:0000313" key="9">
    <source>
        <dbReference type="Proteomes" id="UP001161405"/>
    </source>
</evidence>
<sequence length="477" mass="53889">MSKKTIVWFRQDLRVADNPALNEAAERGDVLPILIVDETDQDMALRGTARAVWLHHSLLALDKKLGGHLQVFAGDPEQILLAVAAENGADAVFWNRCYTPHRIIADKQIKQFLSERDLAARSFNGSLLWEPWQVLKKDKTPYKVFTPFYKKGCLSAQAPRATVAAPSDISFVGEASDQSMIDGLELLPRHDWAAKMMADWQPGEQGAREAWAQFADNGLMGYKNGRNFPAKANVSRLSPHLAFGEISPHQIWAALEHQPQNEDVAHFRSELAWREFSAYLLYHFPTLPFENFNSKFDQMPWQIDQTALEKWQRGQTGIPIVDAGMRELWQTGYMHNRVRMIVASFLTKNLGVDWREGAKWFEHCLVDADYANNRASWQWVAGSGADAAPYFRVFNPVLQAEKFDPLGAYIRTFVPEIAELPNKFLGKPFEAPAQVLADAGLELGIAYPHPIVDLKQSRNRALAAYQTMRGQDMVEPA</sequence>
<evidence type="ECO:0000256" key="5">
    <source>
        <dbReference type="ARBA" id="ARBA00022991"/>
    </source>
</evidence>
<protein>
    <submittedName>
        <fullName evidence="8">Deoxyribodipyrimidine photo-lyase</fullName>
    </submittedName>
</protein>
<keyword evidence="9" id="KW-1185">Reference proteome</keyword>
<evidence type="ECO:0000256" key="3">
    <source>
        <dbReference type="ARBA" id="ARBA00022630"/>
    </source>
</evidence>
<dbReference type="InterPro" id="IPR002081">
    <property type="entry name" value="Cryptochrome/DNA_photolyase_1"/>
</dbReference>
<dbReference type="InterPro" id="IPR006050">
    <property type="entry name" value="DNA_photolyase_N"/>
</dbReference>
<dbReference type="PANTHER" id="PTHR11455">
    <property type="entry name" value="CRYPTOCHROME"/>
    <property type="match status" value="1"/>
</dbReference>